<evidence type="ECO:0000313" key="2">
    <source>
        <dbReference type="EMBL" id="EOA84061.1"/>
    </source>
</evidence>
<evidence type="ECO:0000256" key="1">
    <source>
        <dbReference type="SAM" id="MobiDB-lite"/>
    </source>
</evidence>
<reference evidence="2 3" key="2">
    <citation type="journal article" date="2013" name="PLoS Genet.">
        <title>Comparative genome structure, secondary metabolite, and effector coding capacity across Cochliobolus pathogens.</title>
        <authorList>
            <person name="Condon B.J."/>
            <person name="Leng Y."/>
            <person name="Wu D."/>
            <person name="Bushley K.E."/>
            <person name="Ohm R.A."/>
            <person name="Otillar R."/>
            <person name="Martin J."/>
            <person name="Schackwitz W."/>
            <person name="Grimwood J."/>
            <person name="MohdZainudin N."/>
            <person name="Xue C."/>
            <person name="Wang R."/>
            <person name="Manning V.A."/>
            <person name="Dhillon B."/>
            <person name="Tu Z.J."/>
            <person name="Steffenson B.J."/>
            <person name="Salamov A."/>
            <person name="Sun H."/>
            <person name="Lowry S."/>
            <person name="LaButti K."/>
            <person name="Han J."/>
            <person name="Copeland A."/>
            <person name="Lindquist E."/>
            <person name="Barry K."/>
            <person name="Schmutz J."/>
            <person name="Baker S.E."/>
            <person name="Ciuffetti L.M."/>
            <person name="Grigoriev I.V."/>
            <person name="Zhong S."/>
            <person name="Turgeon B.G."/>
        </authorList>
    </citation>
    <scope>NUCLEOTIDE SEQUENCE [LARGE SCALE GENOMIC DNA]</scope>
    <source>
        <strain evidence="3">28A</strain>
    </source>
</reference>
<feature type="region of interest" description="Disordered" evidence="1">
    <location>
        <begin position="1"/>
        <end position="54"/>
    </location>
</feature>
<dbReference type="Proteomes" id="UP000016935">
    <property type="component" value="Unassembled WGS sequence"/>
</dbReference>
<dbReference type="GeneID" id="19402430"/>
<name>R0IGB8_EXST2</name>
<reference evidence="2 3" key="1">
    <citation type="journal article" date="2012" name="PLoS Pathog.">
        <title>Diverse lifestyles and strategies of plant pathogenesis encoded in the genomes of eighteen Dothideomycetes fungi.</title>
        <authorList>
            <person name="Ohm R.A."/>
            <person name="Feau N."/>
            <person name="Henrissat B."/>
            <person name="Schoch C.L."/>
            <person name="Horwitz B.A."/>
            <person name="Barry K.W."/>
            <person name="Condon B.J."/>
            <person name="Copeland A.C."/>
            <person name="Dhillon B."/>
            <person name="Glaser F."/>
            <person name="Hesse C.N."/>
            <person name="Kosti I."/>
            <person name="LaButti K."/>
            <person name="Lindquist E.A."/>
            <person name="Lucas S."/>
            <person name="Salamov A.A."/>
            <person name="Bradshaw R.E."/>
            <person name="Ciuffetti L."/>
            <person name="Hamelin R.C."/>
            <person name="Kema G.H.J."/>
            <person name="Lawrence C."/>
            <person name="Scott J.A."/>
            <person name="Spatafora J.W."/>
            <person name="Turgeon B.G."/>
            <person name="de Wit P.J.G.M."/>
            <person name="Zhong S."/>
            <person name="Goodwin S.B."/>
            <person name="Grigoriev I.V."/>
        </authorList>
    </citation>
    <scope>NUCLEOTIDE SEQUENCE [LARGE SCALE GENOMIC DNA]</scope>
    <source>
        <strain evidence="3">28A</strain>
    </source>
</reference>
<dbReference type="AlphaFoldDB" id="R0IGB8"/>
<keyword evidence="3" id="KW-1185">Reference proteome</keyword>
<accession>R0IGB8</accession>
<sequence>MAHNGNQFTQGQEPTVAAPTPSLALDDEMLEGSGSDSDSSDEERNNASQAEDDAALRTVFEAGLKDNVKDGLVHHDKPNTLHKLVELATRIDNRLWERAQQKGRFQPTVANMKKQRNRTDRDSDTVMTGHFRRDCPKNETSKQAVVKVKMIRLSTPYPRHDLTSEDNLSDVDLYDEAQRATSPEYVVIPKLAQPSIK</sequence>
<proteinExistence type="predicted"/>
<dbReference type="RefSeq" id="XP_008028012.1">
    <property type="nucleotide sequence ID" value="XM_008029821.1"/>
</dbReference>
<evidence type="ECO:0000313" key="3">
    <source>
        <dbReference type="Proteomes" id="UP000016935"/>
    </source>
</evidence>
<dbReference type="EMBL" id="KB908814">
    <property type="protein sequence ID" value="EOA84061.1"/>
    <property type="molecule type" value="Genomic_DNA"/>
</dbReference>
<feature type="compositionally biased region" description="Polar residues" evidence="1">
    <location>
        <begin position="1"/>
        <end position="13"/>
    </location>
</feature>
<protein>
    <submittedName>
        <fullName evidence="2">Uncharacterized protein</fullName>
    </submittedName>
</protein>
<gene>
    <name evidence="2" type="ORF">SETTUDRAFT_21413</name>
</gene>
<dbReference type="HOGENOM" id="CLU_090751_0_0_1"/>
<dbReference type="OrthoDB" id="3795286at2759"/>
<organism evidence="2 3">
    <name type="scientific">Exserohilum turcicum (strain 28A)</name>
    <name type="common">Northern leaf blight fungus</name>
    <name type="synonym">Setosphaeria turcica</name>
    <dbReference type="NCBI Taxonomy" id="671987"/>
    <lineage>
        <taxon>Eukaryota</taxon>
        <taxon>Fungi</taxon>
        <taxon>Dikarya</taxon>
        <taxon>Ascomycota</taxon>
        <taxon>Pezizomycotina</taxon>
        <taxon>Dothideomycetes</taxon>
        <taxon>Pleosporomycetidae</taxon>
        <taxon>Pleosporales</taxon>
        <taxon>Pleosporineae</taxon>
        <taxon>Pleosporaceae</taxon>
        <taxon>Exserohilum</taxon>
    </lineage>
</organism>